<evidence type="ECO:0000313" key="1">
    <source>
        <dbReference type="EMBL" id="EGO28386.1"/>
    </source>
</evidence>
<dbReference type="HOGENOM" id="CLU_2514033_0_0_1"/>
<gene>
    <name evidence="1" type="ORF">SERLADRAFT_434299</name>
</gene>
<reference evidence="1" key="1">
    <citation type="submission" date="2011-04" db="EMBL/GenBank/DDBJ databases">
        <title>Evolution of plant cell wall degrading machinery underlies the functional diversity of forest fungi.</title>
        <authorList>
            <consortium name="US DOE Joint Genome Institute (JGI-PGF)"/>
            <person name="Eastwood D.C."/>
            <person name="Floudas D."/>
            <person name="Binder M."/>
            <person name="Majcherczyk A."/>
            <person name="Schneider P."/>
            <person name="Aerts A."/>
            <person name="Asiegbu F.O."/>
            <person name="Baker S.E."/>
            <person name="Barry K."/>
            <person name="Bendiksby M."/>
            <person name="Blumentritt M."/>
            <person name="Coutinho P.M."/>
            <person name="Cullen D."/>
            <person name="Cullen D."/>
            <person name="Gathman A."/>
            <person name="Goodell B."/>
            <person name="Henrissat B."/>
            <person name="Ihrmark K."/>
            <person name="Kauserud H."/>
            <person name="Kohler A."/>
            <person name="LaButti K."/>
            <person name="Lapidus A."/>
            <person name="Lavin J.L."/>
            <person name="Lee Y.-H."/>
            <person name="Lindquist E."/>
            <person name="Lilly W."/>
            <person name="Lucas S."/>
            <person name="Morin E."/>
            <person name="Murat C."/>
            <person name="Oguiza J.A."/>
            <person name="Park J."/>
            <person name="Pisabarro A.G."/>
            <person name="Riley R."/>
            <person name="Rosling A."/>
            <person name="Salamov A."/>
            <person name="Schmidt O."/>
            <person name="Schmutz J."/>
            <person name="Skrede I."/>
            <person name="Stenlid J."/>
            <person name="Wiebenga A."/>
            <person name="Xie X."/>
            <person name="Kues U."/>
            <person name="Hibbett D.S."/>
            <person name="Hoffmeister D."/>
            <person name="Hogberg N."/>
            <person name="Martin F."/>
            <person name="Grigoriev I.V."/>
            <person name="Watkinson S.C."/>
        </authorList>
    </citation>
    <scope>NUCLEOTIDE SEQUENCE</scope>
    <source>
        <strain evidence="1">S7.9</strain>
    </source>
</reference>
<dbReference type="AlphaFoldDB" id="F8NKC0"/>
<dbReference type="GeneID" id="18814371"/>
<name>F8NKC0_SERL9</name>
<dbReference type="KEGG" id="sla:SERLADRAFT_434299"/>
<dbReference type="EMBL" id="GL945430">
    <property type="protein sequence ID" value="EGO28386.1"/>
    <property type="molecule type" value="Genomic_DNA"/>
</dbReference>
<sequence>MHTALEHVEADARSSIKGIDATVLGLQRSLQDTKKSTVIALEEFVASDNNKIKQAIKNVHYQLKLIRGTLGIYLEACAAKPLVSF</sequence>
<accession>F8NKC0</accession>
<proteinExistence type="predicted"/>
<protein>
    <submittedName>
        <fullName evidence="1">Uncharacterized protein</fullName>
    </submittedName>
</protein>
<organism>
    <name type="scientific">Serpula lacrymans var. lacrymans (strain S7.9)</name>
    <name type="common">Dry rot fungus</name>
    <dbReference type="NCBI Taxonomy" id="578457"/>
    <lineage>
        <taxon>Eukaryota</taxon>
        <taxon>Fungi</taxon>
        <taxon>Dikarya</taxon>
        <taxon>Basidiomycota</taxon>
        <taxon>Agaricomycotina</taxon>
        <taxon>Agaricomycetes</taxon>
        <taxon>Agaricomycetidae</taxon>
        <taxon>Boletales</taxon>
        <taxon>Coniophorineae</taxon>
        <taxon>Serpulaceae</taxon>
        <taxon>Serpula</taxon>
    </lineage>
</organism>
<dbReference type="Proteomes" id="UP000008064">
    <property type="component" value="Unassembled WGS sequence"/>
</dbReference>
<dbReference type="RefSeq" id="XP_007314585.1">
    <property type="nucleotide sequence ID" value="XM_007314523.1"/>
</dbReference>